<reference evidence="12" key="1">
    <citation type="submission" date="2021-11" db="EMBL/GenBank/DDBJ databases">
        <authorList>
            <person name="Rodrigo-Torres L."/>
            <person name="Arahal R. D."/>
            <person name="Lucena T."/>
        </authorList>
    </citation>
    <scope>NUCLEOTIDE SEQUENCE</scope>
    <source>
        <strain evidence="12">CECT 7929</strain>
    </source>
</reference>
<evidence type="ECO:0000313" key="13">
    <source>
        <dbReference type="Proteomes" id="UP000838672"/>
    </source>
</evidence>
<dbReference type="Gene3D" id="3.20.20.70">
    <property type="entry name" value="Aldolase class I"/>
    <property type="match status" value="1"/>
</dbReference>
<dbReference type="GO" id="GO:0016491">
    <property type="term" value="F:oxidoreductase activity"/>
    <property type="evidence" value="ECO:0007669"/>
    <property type="project" value="UniProtKB-KW"/>
</dbReference>
<evidence type="ECO:0000256" key="6">
    <source>
        <dbReference type="ARBA" id="ARBA00022857"/>
    </source>
</evidence>
<dbReference type="EMBL" id="CAKLDI010000001">
    <property type="protein sequence ID" value="CAH0533308.1"/>
    <property type="molecule type" value="Genomic_DNA"/>
</dbReference>
<dbReference type="Pfam" id="PF01207">
    <property type="entry name" value="Dus"/>
    <property type="match status" value="1"/>
</dbReference>
<evidence type="ECO:0000313" key="12">
    <source>
        <dbReference type="EMBL" id="CAH0533308.1"/>
    </source>
</evidence>
<evidence type="ECO:0000256" key="5">
    <source>
        <dbReference type="ARBA" id="ARBA00022694"/>
    </source>
</evidence>
<protein>
    <recommendedName>
        <fullName evidence="9">tRNA-dihydrouridine(16) synthase</fullName>
        <ecNumber evidence="9">1.3.1.-</ecNumber>
    </recommendedName>
    <alternativeName>
        <fullName evidence="9">U16-specific dihydrouridine synthase</fullName>
        <shortName evidence="9">U16-specific Dus</shortName>
    </alternativeName>
    <alternativeName>
        <fullName evidence="9">tRNA-dihydrouridine synthase C</fullName>
    </alternativeName>
</protein>
<feature type="site" description="Interacts with tRNA" evidence="9">
    <location>
        <position position="99"/>
    </location>
</feature>
<dbReference type="PROSITE" id="PS01136">
    <property type="entry name" value="UPF0034"/>
    <property type="match status" value="1"/>
</dbReference>
<dbReference type="SUPFAM" id="SSF51395">
    <property type="entry name" value="FMN-linked oxidoreductases"/>
    <property type="match status" value="1"/>
</dbReference>
<keyword evidence="7 9" id="KW-0694">RNA-binding</keyword>
<comment type="function">
    <text evidence="9">Catalyzes the synthesis of 5,6-dihydrouridine (D), a modified base found in the D-loop of most tRNAs, via the reduction of the C5-C6 double bond in target uridines. Specifically modifies U16 in tRNAs.</text>
</comment>
<comment type="similarity">
    <text evidence="10">Belongs to the dus family.</text>
</comment>
<keyword evidence="6 9" id="KW-0521">NADP</keyword>
<feature type="binding site" evidence="9">
    <location>
        <position position="72"/>
    </location>
    <ligand>
        <name>FMN</name>
        <dbReference type="ChEBI" id="CHEBI:58210"/>
    </ligand>
</feature>
<gene>
    <name evidence="9 12" type="primary">dusC</name>
    <name evidence="12" type="ORF">VST7929_01172</name>
</gene>
<organism evidence="12 13">
    <name type="scientific">Vibrio stylophorae</name>
    <dbReference type="NCBI Taxonomy" id="659351"/>
    <lineage>
        <taxon>Bacteria</taxon>
        <taxon>Pseudomonadati</taxon>
        <taxon>Pseudomonadota</taxon>
        <taxon>Gammaproteobacteria</taxon>
        <taxon>Vibrionales</taxon>
        <taxon>Vibrionaceae</taxon>
        <taxon>Vibrio</taxon>
    </lineage>
</organism>
<dbReference type="PANTHER" id="PTHR11082:SF26">
    <property type="entry name" value="TRNA-DIHYDROURIDINE(16) SYNTHASE"/>
    <property type="match status" value="1"/>
</dbReference>
<evidence type="ECO:0000256" key="1">
    <source>
        <dbReference type="ARBA" id="ARBA00001917"/>
    </source>
</evidence>
<feature type="site" description="Interacts with tRNA; defines subfamily-specific binding signature" evidence="9">
    <location>
        <position position="39"/>
    </location>
</feature>
<dbReference type="EC" id="1.3.1.-" evidence="9"/>
<dbReference type="InterPro" id="IPR013785">
    <property type="entry name" value="Aldolase_TIM"/>
</dbReference>
<keyword evidence="2 9" id="KW-0820">tRNA-binding</keyword>
<comment type="caution">
    <text evidence="12">The sequence shown here is derived from an EMBL/GenBank/DDBJ whole genome shotgun (WGS) entry which is preliminary data.</text>
</comment>
<comment type="catalytic activity">
    <reaction evidence="9">
        <text>5,6-dihydrouridine(16) in tRNA + NADP(+) = uridine(16) in tRNA + NADPH + H(+)</text>
        <dbReference type="Rhea" id="RHEA:53376"/>
        <dbReference type="Rhea" id="RHEA-COMP:13543"/>
        <dbReference type="Rhea" id="RHEA-COMP:13544"/>
        <dbReference type="ChEBI" id="CHEBI:15378"/>
        <dbReference type="ChEBI" id="CHEBI:57783"/>
        <dbReference type="ChEBI" id="CHEBI:58349"/>
        <dbReference type="ChEBI" id="CHEBI:65315"/>
        <dbReference type="ChEBI" id="CHEBI:74443"/>
    </reaction>
</comment>
<feature type="site" description="Interacts with tRNA" evidence="9">
    <location>
        <position position="180"/>
    </location>
</feature>
<proteinExistence type="inferred from homology"/>
<feature type="site" description="Interacts with tRNA; defines subfamily-specific binding signature" evidence="9">
    <location>
        <position position="277"/>
    </location>
</feature>
<comment type="similarity">
    <text evidence="9">Belongs to the Dus family. DusC subfamily.</text>
</comment>
<feature type="site" description="Interacts with tRNA; defines subfamily-specific binding signature" evidence="9">
    <location>
        <position position="298"/>
    </location>
</feature>
<evidence type="ECO:0000256" key="2">
    <source>
        <dbReference type="ARBA" id="ARBA00022555"/>
    </source>
</evidence>
<accession>A0ABN8DU06</accession>
<evidence type="ECO:0000256" key="8">
    <source>
        <dbReference type="ARBA" id="ARBA00023002"/>
    </source>
</evidence>
<dbReference type="InterPro" id="IPR042270">
    <property type="entry name" value="DusC_C"/>
</dbReference>
<evidence type="ECO:0000256" key="9">
    <source>
        <dbReference type="HAMAP-Rule" id="MF_02043"/>
    </source>
</evidence>
<dbReference type="CDD" id="cd02801">
    <property type="entry name" value="DUS_like_FMN"/>
    <property type="match status" value="1"/>
</dbReference>
<dbReference type="InterPro" id="IPR032886">
    <property type="entry name" value="DusC"/>
</dbReference>
<evidence type="ECO:0000256" key="3">
    <source>
        <dbReference type="ARBA" id="ARBA00022630"/>
    </source>
</evidence>
<keyword evidence="13" id="KW-1185">Reference proteome</keyword>
<dbReference type="HAMAP" id="MF_02043">
    <property type="entry name" value="DusC_subfam"/>
    <property type="match status" value="1"/>
</dbReference>
<comment type="catalytic activity">
    <reaction evidence="9">
        <text>5,6-dihydrouridine(16) in tRNA + NAD(+) = uridine(16) in tRNA + NADH + H(+)</text>
        <dbReference type="Rhea" id="RHEA:53380"/>
        <dbReference type="Rhea" id="RHEA-COMP:13543"/>
        <dbReference type="Rhea" id="RHEA-COMP:13544"/>
        <dbReference type="ChEBI" id="CHEBI:15378"/>
        <dbReference type="ChEBI" id="CHEBI:57540"/>
        <dbReference type="ChEBI" id="CHEBI:57945"/>
        <dbReference type="ChEBI" id="CHEBI:65315"/>
        <dbReference type="ChEBI" id="CHEBI:74443"/>
    </reaction>
</comment>
<dbReference type="InterPro" id="IPR001269">
    <property type="entry name" value="DUS_fam"/>
</dbReference>
<dbReference type="InterPro" id="IPR035587">
    <property type="entry name" value="DUS-like_FMN-bd"/>
</dbReference>
<sequence length="327" mass="36223">MKLAQRLILAPMEGVVDGLMRDFITRLNPYDLCVTEFVRVVDLLLPERVYYRLAPELLQGGKTTAGTPVRVQLLGQDPNWLAENANRAAALGSPGVDLNFGCPAKNVNRSQGGASLLKNPQQIYQIIHQVRQALPADVTLSAKIRLGWDSIESAQEIFDAVISAGANELTVHGRTKEDGYHAPANWPAIGKLVAQCPIPLIANGDIVDATTAKQCMEQTGTPLLMVGRGAIEKPNLGAMIQSQASLLPWFDFVHAMVSFHDEDPAARAELFHPSRVKQWLRYLKVSYPQAQQLFVEFRSLRTIEEMHAGFRAHYEQLLRTHSQIGEI</sequence>
<feature type="site" description="Interacts with tRNA; defines subfamily-specific binding signature" evidence="9">
    <location>
        <position position="275"/>
    </location>
</feature>
<keyword evidence="3 9" id="KW-0285">Flavoprotein</keyword>
<name>A0ABN8DU06_9VIBR</name>
<keyword evidence="8 9" id="KW-0560">Oxidoreductase</keyword>
<evidence type="ECO:0000259" key="11">
    <source>
        <dbReference type="Pfam" id="PF01207"/>
    </source>
</evidence>
<dbReference type="Gene3D" id="1.20.225.30">
    <property type="entry name" value="Dihydrouridine synthase, C-terminal recognition domain"/>
    <property type="match status" value="1"/>
</dbReference>
<feature type="site" description="Interacts with tRNA" evidence="9">
    <location>
        <position position="282"/>
    </location>
</feature>
<dbReference type="InterPro" id="IPR018517">
    <property type="entry name" value="tRNA_hU_synthase_CS"/>
</dbReference>
<comment type="cofactor">
    <cofactor evidence="1 9 10">
        <name>FMN</name>
        <dbReference type="ChEBI" id="CHEBI:58210"/>
    </cofactor>
</comment>
<feature type="binding site" evidence="9">
    <location>
        <begin position="227"/>
        <end position="228"/>
    </location>
    <ligand>
        <name>FMN</name>
        <dbReference type="ChEBI" id="CHEBI:58210"/>
    </ligand>
</feature>
<feature type="binding site" evidence="9">
    <location>
        <position position="143"/>
    </location>
    <ligand>
        <name>FMN</name>
        <dbReference type="ChEBI" id="CHEBI:58210"/>
    </ligand>
</feature>
<evidence type="ECO:0000256" key="10">
    <source>
        <dbReference type="PIRNR" id="PIRNR006621"/>
    </source>
</evidence>
<feature type="active site" description="Proton donor" evidence="9">
    <location>
        <position position="102"/>
    </location>
</feature>
<dbReference type="PIRSF" id="PIRSF006621">
    <property type="entry name" value="Dus"/>
    <property type="match status" value="1"/>
</dbReference>
<keyword evidence="5 9" id="KW-0819">tRNA processing</keyword>
<feature type="domain" description="DUS-like FMN-binding" evidence="11">
    <location>
        <begin position="8"/>
        <end position="239"/>
    </location>
</feature>
<evidence type="ECO:0000256" key="4">
    <source>
        <dbReference type="ARBA" id="ARBA00022643"/>
    </source>
</evidence>
<keyword evidence="4 9" id="KW-0288">FMN</keyword>
<evidence type="ECO:0000256" key="7">
    <source>
        <dbReference type="ARBA" id="ARBA00022884"/>
    </source>
</evidence>
<dbReference type="PANTHER" id="PTHR11082">
    <property type="entry name" value="TRNA-DIHYDROURIDINE SYNTHASE"/>
    <property type="match status" value="1"/>
</dbReference>
<dbReference type="Proteomes" id="UP000838672">
    <property type="component" value="Unassembled WGS sequence"/>
</dbReference>
<feature type="binding site" evidence="9">
    <location>
        <begin position="203"/>
        <end position="205"/>
    </location>
    <ligand>
        <name>FMN</name>
        <dbReference type="ChEBI" id="CHEBI:58210"/>
    </ligand>
</feature>